<gene>
    <name evidence="2" type="ORF">BJB45_08190</name>
</gene>
<protein>
    <submittedName>
        <fullName evidence="2">Uncharacterized protein</fullName>
    </submittedName>
</protein>
<dbReference type="EMBL" id="AVBC01000018">
    <property type="protein sequence ID" value="ERL52522.1"/>
    <property type="molecule type" value="Genomic_DNA"/>
</dbReference>
<feature type="transmembrane region" description="Helical" evidence="1">
    <location>
        <begin position="60"/>
        <end position="78"/>
    </location>
</feature>
<keyword evidence="1" id="KW-0472">Membrane</keyword>
<evidence type="ECO:0000313" key="2">
    <source>
        <dbReference type="EMBL" id="ERL52522.1"/>
    </source>
</evidence>
<reference evidence="2 3" key="1">
    <citation type="submission" date="2013-08" db="EMBL/GenBank/DDBJ databases">
        <title>draft genome of Halomonas huanghegensis, strain BJGMM-B45T.</title>
        <authorList>
            <person name="Miao C."/>
            <person name="Wan Y."/>
            <person name="Jin W."/>
        </authorList>
    </citation>
    <scope>NUCLEOTIDE SEQUENCE [LARGE SCALE GENOMIC DNA]</scope>
    <source>
        <strain evidence="2 3">BJGMM-B45</strain>
    </source>
</reference>
<sequence>MSTENCFLGVCFTPLDVSGPTLFRFSEFLAGLALMVLAWTIADVRYRFRVRVAPIPLQRLTFFIVAAIGGLTLLTDLWRAEQWLVPQGILLTPATWQAILAGLFLFTFLAWAWFAFIKPPKYGKRNAERFAQTLYRFILKGAATELAVIADELTYSARSLVRHASDRDPIRHFHEDNSVSEPAPPKVEAYANDLLLLIANKRFCRVIVESSPITALAIFQEIGASKKYGIQVEIFAKNIVSEAINSKDSFLYNEAEAYESGLIGHHKPLSQAIFANHSMVSIIRTPLDPDVIGSMKWDADQFEAYCRVVLITLQDYVENHFREHSSVLYGTKRYIEHALFDLYKLNGVAGITWEGDIISRLRVIVEFIWKATEVLDKKGVPEGLTLRVRENSTPARESFYDLLASMVFEVIFASSNVKSPRWECWVIQHNSVWGELFNLGHLNNSAGRVVMFKVRRLLYNEVVNMKKFPNFKGAKILGFCLNVMGLNLRRGNYDKESRALHKAILSWTKKNYAWLYEYTPRVAEDCLVDSLSYDHNNLKIVKTFPAEGLRLEPQYDCLDIDPSLADERATR</sequence>
<feature type="transmembrane region" description="Helical" evidence="1">
    <location>
        <begin position="98"/>
        <end position="117"/>
    </location>
</feature>
<evidence type="ECO:0000313" key="3">
    <source>
        <dbReference type="Proteomes" id="UP000019113"/>
    </source>
</evidence>
<proteinExistence type="predicted"/>
<feature type="transmembrane region" description="Helical" evidence="1">
    <location>
        <begin position="28"/>
        <end position="48"/>
    </location>
</feature>
<dbReference type="AlphaFoldDB" id="W1NAD5"/>
<comment type="caution">
    <text evidence="2">The sequence shown here is derived from an EMBL/GenBank/DDBJ whole genome shotgun (WGS) entry which is preliminary data.</text>
</comment>
<keyword evidence="1" id="KW-0812">Transmembrane</keyword>
<dbReference type="RefSeq" id="WP_021817763.1">
    <property type="nucleotide sequence ID" value="NZ_AVBC01000018.1"/>
</dbReference>
<dbReference type="STRING" id="1178482.AR456_18760"/>
<evidence type="ECO:0000256" key="1">
    <source>
        <dbReference type="SAM" id="Phobius"/>
    </source>
</evidence>
<name>W1NAD5_9GAMM</name>
<keyword evidence="3" id="KW-1185">Reference proteome</keyword>
<dbReference type="PATRIC" id="fig|1178482.3.peg.818"/>
<keyword evidence="1" id="KW-1133">Transmembrane helix</keyword>
<dbReference type="KEGG" id="hhu:AR456_18760"/>
<dbReference type="eggNOG" id="ENOG502ZA7G">
    <property type="taxonomic scope" value="Bacteria"/>
</dbReference>
<dbReference type="Proteomes" id="UP000019113">
    <property type="component" value="Unassembled WGS sequence"/>
</dbReference>
<accession>W1NAD5</accession>
<organism evidence="2 3">
    <name type="scientific">Halomonas huangheensis</name>
    <dbReference type="NCBI Taxonomy" id="1178482"/>
    <lineage>
        <taxon>Bacteria</taxon>
        <taxon>Pseudomonadati</taxon>
        <taxon>Pseudomonadota</taxon>
        <taxon>Gammaproteobacteria</taxon>
        <taxon>Oceanospirillales</taxon>
        <taxon>Halomonadaceae</taxon>
        <taxon>Halomonas</taxon>
    </lineage>
</organism>